<feature type="non-terminal residue" evidence="3">
    <location>
        <position position="1"/>
    </location>
</feature>
<feature type="domain" description="Lipocalin/cytosolic fatty-acid binding" evidence="2">
    <location>
        <begin position="11"/>
        <end position="150"/>
    </location>
</feature>
<dbReference type="OrthoDB" id="565904at2759"/>
<dbReference type="AlphaFoldDB" id="A0A6A6VCE3"/>
<evidence type="ECO:0000256" key="1">
    <source>
        <dbReference type="ARBA" id="ARBA00006889"/>
    </source>
</evidence>
<accession>A0A6A6VCE3</accession>
<organism evidence="3 4">
    <name type="scientific">Sporormia fimetaria CBS 119925</name>
    <dbReference type="NCBI Taxonomy" id="1340428"/>
    <lineage>
        <taxon>Eukaryota</taxon>
        <taxon>Fungi</taxon>
        <taxon>Dikarya</taxon>
        <taxon>Ascomycota</taxon>
        <taxon>Pezizomycotina</taxon>
        <taxon>Dothideomycetes</taxon>
        <taxon>Pleosporomycetidae</taxon>
        <taxon>Pleosporales</taxon>
        <taxon>Sporormiaceae</taxon>
        <taxon>Sporormia</taxon>
    </lineage>
</organism>
<evidence type="ECO:0000313" key="4">
    <source>
        <dbReference type="Proteomes" id="UP000799440"/>
    </source>
</evidence>
<name>A0A6A6VCE3_9PLEO</name>
<dbReference type="SUPFAM" id="SSF50814">
    <property type="entry name" value="Lipocalins"/>
    <property type="match status" value="1"/>
</dbReference>
<dbReference type="InterPro" id="IPR000566">
    <property type="entry name" value="Lipocln_cytosolic_FA-bd_dom"/>
</dbReference>
<reference evidence="3" key="1">
    <citation type="journal article" date="2020" name="Stud. Mycol.">
        <title>101 Dothideomycetes genomes: a test case for predicting lifestyles and emergence of pathogens.</title>
        <authorList>
            <person name="Haridas S."/>
            <person name="Albert R."/>
            <person name="Binder M."/>
            <person name="Bloem J."/>
            <person name="Labutti K."/>
            <person name="Salamov A."/>
            <person name="Andreopoulos B."/>
            <person name="Baker S."/>
            <person name="Barry K."/>
            <person name="Bills G."/>
            <person name="Bluhm B."/>
            <person name="Cannon C."/>
            <person name="Castanera R."/>
            <person name="Culley D."/>
            <person name="Daum C."/>
            <person name="Ezra D."/>
            <person name="Gonzalez J."/>
            <person name="Henrissat B."/>
            <person name="Kuo A."/>
            <person name="Liang C."/>
            <person name="Lipzen A."/>
            <person name="Lutzoni F."/>
            <person name="Magnuson J."/>
            <person name="Mondo S."/>
            <person name="Nolan M."/>
            <person name="Ohm R."/>
            <person name="Pangilinan J."/>
            <person name="Park H.-J."/>
            <person name="Ramirez L."/>
            <person name="Alfaro M."/>
            <person name="Sun H."/>
            <person name="Tritt A."/>
            <person name="Yoshinaga Y."/>
            <person name="Zwiers L.-H."/>
            <person name="Turgeon B."/>
            <person name="Goodwin S."/>
            <person name="Spatafora J."/>
            <person name="Crous P."/>
            <person name="Grigoriev I."/>
        </authorList>
    </citation>
    <scope>NUCLEOTIDE SEQUENCE</scope>
    <source>
        <strain evidence="3">CBS 119925</strain>
    </source>
</reference>
<evidence type="ECO:0000313" key="3">
    <source>
        <dbReference type="EMBL" id="KAF2748258.1"/>
    </source>
</evidence>
<gene>
    <name evidence="3" type="ORF">M011DRAFT_380311</name>
</gene>
<dbReference type="InterPro" id="IPR022271">
    <property type="entry name" value="Lipocalin_ApoD"/>
</dbReference>
<dbReference type="InterPro" id="IPR012674">
    <property type="entry name" value="Calycin"/>
</dbReference>
<sequence>CFYPIPDPSFKLDTYLGKWYQVAGYSFRETAGGECITAQYSLNPNGTVRVNNGGRAGETTIGAIGTATPVGKEYGKGGAFVVEFPQGFPSGCPGPNYIVQEYKKGDYSIVQTQNWDTLFILSREQFPSEEKLAKLIDRAVKLGSNATEIIPFSQEGC</sequence>
<dbReference type="GO" id="GO:0000302">
    <property type="term" value="P:response to reactive oxygen species"/>
    <property type="evidence" value="ECO:0007669"/>
    <property type="project" value="TreeGrafter"/>
</dbReference>
<dbReference type="Proteomes" id="UP000799440">
    <property type="component" value="Unassembled WGS sequence"/>
</dbReference>
<dbReference type="PANTHER" id="PTHR10612:SF34">
    <property type="entry name" value="APOLIPOPROTEIN D"/>
    <property type="match status" value="1"/>
</dbReference>
<dbReference type="PIRSF" id="PIRSF036893">
    <property type="entry name" value="Lipocalin_ApoD"/>
    <property type="match status" value="1"/>
</dbReference>
<dbReference type="EMBL" id="MU006569">
    <property type="protein sequence ID" value="KAF2748258.1"/>
    <property type="molecule type" value="Genomic_DNA"/>
</dbReference>
<dbReference type="Pfam" id="PF08212">
    <property type="entry name" value="Lipocalin_2"/>
    <property type="match status" value="1"/>
</dbReference>
<protein>
    <submittedName>
        <fullName evidence="3">Calycin-like protein</fullName>
    </submittedName>
</protein>
<dbReference type="GO" id="GO:0006629">
    <property type="term" value="P:lipid metabolic process"/>
    <property type="evidence" value="ECO:0007669"/>
    <property type="project" value="TreeGrafter"/>
</dbReference>
<dbReference type="Gene3D" id="2.40.128.20">
    <property type="match status" value="1"/>
</dbReference>
<keyword evidence="4" id="KW-1185">Reference proteome</keyword>
<dbReference type="PANTHER" id="PTHR10612">
    <property type="entry name" value="APOLIPOPROTEIN D"/>
    <property type="match status" value="1"/>
</dbReference>
<feature type="non-terminal residue" evidence="3">
    <location>
        <position position="157"/>
    </location>
</feature>
<evidence type="ECO:0000259" key="2">
    <source>
        <dbReference type="Pfam" id="PF08212"/>
    </source>
</evidence>
<proteinExistence type="inferred from homology"/>
<dbReference type="GO" id="GO:0005737">
    <property type="term" value="C:cytoplasm"/>
    <property type="evidence" value="ECO:0007669"/>
    <property type="project" value="TreeGrafter"/>
</dbReference>
<comment type="similarity">
    <text evidence="1">Belongs to the calycin superfamily. Lipocalin family.</text>
</comment>